<evidence type="ECO:0000313" key="2">
    <source>
        <dbReference type="EMBL" id="ELU39744.1"/>
    </source>
</evidence>
<dbReference type="HOGENOM" id="CLU_399107_0_0_1"/>
<proteinExistence type="predicted"/>
<dbReference type="GO" id="GO:0019901">
    <property type="term" value="F:protein kinase binding"/>
    <property type="evidence" value="ECO:0007669"/>
    <property type="project" value="InterPro"/>
</dbReference>
<dbReference type="OrthoDB" id="286814at2759"/>
<feature type="region of interest" description="Disordered" evidence="1">
    <location>
        <begin position="1"/>
        <end position="31"/>
    </location>
</feature>
<dbReference type="Proteomes" id="UP000011668">
    <property type="component" value="Unassembled WGS sequence"/>
</dbReference>
<dbReference type="GO" id="GO:0016538">
    <property type="term" value="F:cyclin-dependent protein serine/threonine kinase regulator activity"/>
    <property type="evidence" value="ECO:0007669"/>
    <property type="project" value="TreeGrafter"/>
</dbReference>
<evidence type="ECO:0000256" key="1">
    <source>
        <dbReference type="SAM" id="MobiDB-lite"/>
    </source>
</evidence>
<dbReference type="PANTHER" id="PTHR15615:SF36">
    <property type="entry name" value="PHO85 CYCLIN-5"/>
    <property type="match status" value="1"/>
</dbReference>
<accession>L8WTS2</accession>
<name>L8WTS2_THACA</name>
<dbReference type="Gene3D" id="1.10.472.10">
    <property type="entry name" value="Cyclin-like"/>
    <property type="match status" value="1"/>
</dbReference>
<dbReference type="STRING" id="983506.L8WTS2"/>
<dbReference type="EMBL" id="AFRT01001634">
    <property type="protein sequence ID" value="ELU39744.1"/>
    <property type="molecule type" value="Genomic_DNA"/>
</dbReference>
<feature type="region of interest" description="Disordered" evidence="1">
    <location>
        <begin position="442"/>
        <end position="518"/>
    </location>
</feature>
<dbReference type="AlphaFoldDB" id="L8WTS2"/>
<sequence length="690" mass="75415">MCGRRFRHDGQHSGGRSYAEPTGPRTDRSLVGRDLDLELGITEARNTFWGRCRLVPSGACPGCPSSDERMPHMSRICWLHLSSNQSEDDKSPMYRLSQASPRSAVSPILPRGARWCQLPRWCNVISDRITGPDASGLRAVRILLLGAGANVSRFSVAQSGSLPYAVIISSCAGTIEFDPSEMTEMHHWQVIVHWDMDGTTSGAGIDDYDQGYDGRGIFLELFGTEECRSVCCVRSGQYPYIMTNWSLDRKAGATEGTLRTVVGKYDCWAVPGEAQVPEGMCVSIISGFRDDVDVKETVAQAPGPISSTIECKVRGSNGLASSYGPSDTANAVGYPWPYNCAGVSKLVHSDDQDLQQPSGFGLCLGVESGHNAAPPKLVHGCGDGLKSPLTGKWRSKPLKFKAPTPSLLLRDQHTYLLTYLPHTTHHTMLAVATAYDALRSHLSRKPSTPGSSSSRWRPYHSRKVTSTLHSDDTFRTSEREASLPTPEYTLPEQQRAKEQVAHSRKPARQSPSPVAVQDPEGLIEDSLNLLASIYNPSMAARAHSRSHAAAQTTLPTPPASPTRKTSVPAIAPHVMHWFIVELLRRSHTSAPVIRAALSYIARAAPEIRRAIEDSDDDSSAMDSPLLDPRRVYLAAIILGSKFLLDRTYTNKTWAGVSGLDALEVGRCERTLAETLEWRLWIGGPNSSTSF</sequence>
<keyword evidence="3" id="KW-1185">Reference proteome</keyword>
<feature type="region of interest" description="Disordered" evidence="1">
    <location>
        <begin position="542"/>
        <end position="565"/>
    </location>
</feature>
<gene>
    <name evidence="2" type="ORF">AG1IA_06215</name>
</gene>
<evidence type="ECO:0000313" key="3">
    <source>
        <dbReference type="Proteomes" id="UP000011668"/>
    </source>
</evidence>
<dbReference type="GO" id="GO:0005634">
    <property type="term" value="C:nucleus"/>
    <property type="evidence" value="ECO:0007669"/>
    <property type="project" value="TreeGrafter"/>
</dbReference>
<dbReference type="PANTHER" id="PTHR15615">
    <property type="match status" value="1"/>
</dbReference>
<dbReference type="CDD" id="cd20557">
    <property type="entry name" value="CYCLIN_ScPCL1-like"/>
    <property type="match status" value="1"/>
</dbReference>
<dbReference type="GO" id="GO:0000307">
    <property type="term" value="C:cyclin-dependent protein kinase holoenzyme complex"/>
    <property type="evidence" value="ECO:0007669"/>
    <property type="project" value="TreeGrafter"/>
</dbReference>
<comment type="caution">
    <text evidence="2">The sequence shown here is derived from an EMBL/GenBank/DDBJ whole genome shotgun (WGS) entry which is preliminary data.</text>
</comment>
<dbReference type="InterPro" id="IPR013922">
    <property type="entry name" value="Cyclin_PHO80-like"/>
</dbReference>
<feature type="compositionally biased region" description="Low complexity" evidence="1">
    <location>
        <begin position="445"/>
        <end position="456"/>
    </location>
</feature>
<reference evidence="2 3" key="1">
    <citation type="journal article" date="2013" name="Nat. Commun.">
        <title>The evolution and pathogenic mechanisms of the rice sheath blight pathogen.</title>
        <authorList>
            <person name="Zheng A."/>
            <person name="Lin R."/>
            <person name="Xu L."/>
            <person name="Qin P."/>
            <person name="Tang C."/>
            <person name="Ai P."/>
            <person name="Zhang D."/>
            <person name="Liu Y."/>
            <person name="Sun Z."/>
            <person name="Feng H."/>
            <person name="Wang Y."/>
            <person name="Chen Y."/>
            <person name="Liang X."/>
            <person name="Fu R."/>
            <person name="Li Q."/>
            <person name="Zhang J."/>
            <person name="Yu X."/>
            <person name="Xie Z."/>
            <person name="Ding L."/>
            <person name="Guan P."/>
            <person name="Tang J."/>
            <person name="Liang Y."/>
            <person name="Wang S."/>
            <person name="Deng Q."/>
            <person name="Li S."/>
            <person name="Zhu J."/>
            <person name="Wang L."/>
            <person name="Liu H."/>
            <person name="Li P."/>
        </authorList>
    </citation>
    <scope>NUCLEOTIDE SEQUENCE [LARGE SCALE GENOMIC DNA]</scope>
    <source>
        <strain evidence="3">AG-1 IA</strain>
    </source>
</reference>
<feature type="compositionally biased region" description="Basic and acidic residues" evidence="1">
    <location>
        <begin position="469"/>
        <end position="481"/>
    </location>
</feature>
<protein>
    <submittedName>
        <fullName evidence="2">Cyclin domain-containing protein</fullName>
    </submittedName>
</protein>
<organism evidence="2 3">
    <name type="scientific">Thanatephorus cucumeris (strain AG1-IA)</name>
    <name type="common">Rice sheath blight fungus</name>
    <name type="synonym">Rhizoctonia solani</name>
    <dbReference type="NCBI Taxonomy" id="983506"/>
    <lineage>
        <taxon>Eukaryota</taxon>
        <taxon>Fungi</taxon>
        <taxon>Dikarya</taxon>
        <taxon>Basidiomycota</taxon>
        <taxon>Agaricomycotina</taxon>
        <taxon>Agaricomycetes</taxon>
        <taxon>Cantharellales</taxon>
        <taxon>Ceratobasidiaceae</taxon>
        <taxon>Rhizoctonia</taxon>
        <taxon>Rhizoctonia solani AG-1</taxon>
    </lineage>
</organism>